<dbReference type="RefSeq" id="XP_018987912.1">
    <property type="nucleotide sequence ID" value="XM_019132612.1"/>
</dbReference>
<evidence type="ECO:0000313" key="2">
    <source>
        <dbReference type="EMBL" id="ODQ82584.1"/>
    </source>
</evidence>
<gene>
    <name evidence="2" type="ORF">BABINDRAFT_73741</name>
</gene>
<accession>A0A1E3QYB3</accession>
<protein>
    <submittedName>
        <fullName evidence="2">Uncharacterized protein</fullName>
    </submittedName>
</protein>
<keyword evidence="3" id="KW-1185">Reference proteome</keyword>
<keyword evidence="1" id="KW-0812">Transmembrane</keyword>
<reference evidence="3" key="1">
    <citation type="submission" date="2016-05" db="EMBL/GenBank/DDBJ databases">
        <title>Comparative genomics of biotechnologically important yeasts.</title>
        <authorList>
            <consortium name="DOE Joint Genome Institute"/>
            <person name="Riley R."/>
            <person name="Haridas S."/>
            <person name="Wolfe K.H."/>
            <person name="Lopes M.R."/>
            <person name="Hittinger C.T."/>
            <person name="Goker M."/>
            <person name="Salamov A."/>
            <person name="Wisecaver J."/>
            <person name="Long T.M."/>
            <person name="Aerts A.L."/>
            <person name="Barry K."/>
            <person name="Choi C."/>
            <person name="Clum A."/>
            <person name="Coughlan A.Y."/>
            <person name="Deshpande S."/>
            <person name="Douglass A.P."/>
            <person name="Hanson S.J."/>
            <person name="Klenk H.-P."/>
            <person name="Labutti K."/>
            <person name="Lapidus A."/>
            <person name="Lindquist E."/>
            <person name="Lipzen A."/>
            <person name="Meier-Kolthoff J.P."/>
            <person name="Ohm R.A."/>
            <person name="Otillar R.P."/>
            <person name="Pangilinan J."/>
            <person name="Peng Y."/>
            <person name="Rokas A."/>
            <person name="Rosa C.A."/>
            <person name="Scheuner C."/>
            <person name="Sibirny A.A."/>
            <person name="Slot J.C."/>
            <person name="Stielow J.B."/>
            <person name="Sun H."/>
            <person name="Kurtzman C.P."/>
            <person name="Blackwell M."/>
            <person name="Grigoriev I.V."/>
            <person name="Jeffries T.W."/>
        </authorList>
    </citation>
    <scope>NUCLEOTIDE SEQUENCE [LARGE SCALE GENOMIC DNA]</scope>
    <source>
        <strain evidence="3">NRRL Y-12698</strain>
    </source>
</reference>
<keyword evidence="1" id="KW-1133">Transmembrane helix</keyword>
<keyword evidence="1" id="KW-0472">Membrane</keyword>
<dbReference type="EMBL" id="KV454426">
    <property type="protein sequence ID" value="ODQ82584.1"/>
    <property type="molecule type" value="Genomic_DNA"/>
</dbReference>
<evidence type="ECO:0000313" key="3">
    <source>
        <dbReference type="Proteomes" id="UP000094336"/>
    </source>
</evidence>
<proteinExistence type="predicted"/>
<feature type="transmembrane region" description="Helical" evidence="1">
    <location>
        <begin position="36"/>
        <end position="53"/>
    </location>
</feature>
<dbReference type="GeneID" id="30150465"/>
<sequence>MIGGERASQKNTVEHVLIPSFASTMLYLRIAHGYQAYYGTAFSIYLLFLFYICPGLSARLLYSWFSTDINLIKTSPKYSCKNACR</sequence>
<dbReference type="AlphaFoldDB" id="A0A1E3QYB3"/>
<evidence type="ECO:0000256" key="1">
    <source>
        <dbReference type="SAM" id="Phobius"/>
    </source>
</evidence>
<dbReference type="Proteomes" id="UP000094336">
    <property type="component" value="Unassembled WGS sequence"/>
</dbReference>
<name>A0A1E3QYB3_9ASCO</name>
<organism evidence="2 3">
    <name type="scientific">Babjeviella inositovora NRRL Y-12698</name>
    <dbReference type="NCBI Taxonomy" id="984486"/>
    <lineage>
        <taxon>Eukaryota</taxon>
        <taxon>Fungi</taxon>
        <taxon>Dikarya</taxon>
        <taxon>Ascomycota</taxon>
        <taxon>Saccharomycotina</taxon>
        <taxon>Pichiomycetes</taxon>
        <taxon>Serinales incertae sedis</taxon>
        <taxon>Babjeviella</taxon>
    </lineage>
</organism>
<feature type="transmembrane region" description="Helical" evidence="1">
    <location>
        <begin position="12"/>
        <end position="30"/>
    </location>
</feature>